<evidence type="ECO:0000313" key="1">
    <source>
        <dbReference type="EMBL" id="RAI92001.1"/>
    </source>
</evidence>
<comment type="caution">
    <text evidence="1">The sequence shown here is derived from an EMBL/GenBank/DDBJ whole genome shotgun (WGS) entry which is preliminary data.</text>
</comment>
<dbReference type="Proteomes" id="UP000249610">
    <property type="component" value="Unassembled WGS sequence"/>
</dbReference>
<evidence type="ECO:0000313" key="2">
    <source>
        <dbReference type="Proteomes" id="UP000249610"/>
    </source>
</evidence>
<sequence>MIGMILVWIILISPPFVNLGKEIIIPNKPESTYSAIANPQLTGDSNLCIVLGGVIGTYSAGGDPGDVYQWIITNSTGQELLNRSGGDQFETIQFLFAEVGSYTVSLKVRRGTNSNFYQEDLEVKIQKGAELALKQDYLVCGDQPVLLTALDPTTPRLSDYTIIWKSLDENGDEVEIGTGNELLTYSVGYHFVEFYLTNADGTQACTIRGSTFVGPAIDYKITQSSNQICDGSSITIGTDTPLTGEWFIRKSGTSTKISQGNAYQITLESSNLDGPGIYEVFFSAVDENYPDCPSERKIAFELLESPKINTQILISPDDCISENGSFQITSGSNLESIEIPELGISLSSVTAGQVFTYTNLKPKIYSVIATQNGCNLTNLVQLQAKNPPVTPSPPNQISTTVSTEPETCSTTGVIQGKVEVDFGQPIGIGEYRLFSDSKGVIDAGTIPTNGLLVINLSSGNYILEQIIDGCTYQNETFTIAKQAQVEFSTPGDFYICDNFDYIPETSQNLLFTLTYPDGTSRSLSSGQAFPLDEEGAYSLKAEANNSSSTLCPRVEDFQVTFSSKFTFEPVKIEKGCFDPIQYEAILQGLLPDETSIRWINSDNEIVGRGVEFYPATAGTFSLVIQPLASGFCEPAPVEFEVTPPITSVPMVLEATKICPQPGTAVVTLTTDEVEVLETEWIYYDLNDQRQELPEFNNLFEIEVNAPGTYEAVAYNKFHCEIGRNLILVEESTLLTLPNLDESYPACSKGNNIPPIDAGDYQSYEWYFEEQLVSTNRLFKPGKVGNYKLMVTTLDGCEFEDEFRTYDVCDYQIVYPNAVILGNPDKDFRVLMSEGVTEAELFIFNRQGELIHHSKTNDIPVEVAVLKWDGKAFGKYVQPGTYVAVIALRNPLYGLEEKETLSLLVID</sequence>
<keyword evidence="2" id="KW-1185">Reference proteome</keyword>
<dbReference type="EMBL" id="QLLK01000003">
    <property type="protein sequence ID" value="RAI92001.1"/>
    <property type="molecule type" value="Genomic_DNA"/>
</dbReference>
<proteinExistence type="predicted"/>
<protein>
    <recommendedName>
        <fullName evidence="3">CHU domain-containing protein</fullName>
    </recommendedName>
</protein>
<dbReference type="AlphaFoldDB" id="A0A327PKT3"/>
<gene>
    <name evidence="1" type="ORF">LV83_01227</name>
</gene>
<reference evidence="1 2" key="1">
    <citation type="submission" date="2018-06" db="EMBL/GenBank/DDBJ databases">
        <title>Genomic Encyclopedia of Archaeal and Bacterial Type Strains, Phase II (KMG-II): from individual species to whole genera.</title>
        <authorList>
            <person name="Goeker M."/>
        </authorList>
    </citation>
    <scope>NUCLEOTIDE SEQUENCE [LARGE SCALE GENOMIC DNA]</scope>
    <source>
        <strain evidence="1 2">DSM 23446</strain>
    </source>
</reference>
<name>A0A327PKT3_9BACT</name>
<organism evidence="1 2">
    <name type="scientific">Algoriphagus yeomjeoni</name>
    <dbReference type="NCBI Taxonomy" id="291403"/>
    <lineage>
        <taxon>Bacteria</taxon>
        <taxon>Pseudomonadati</taxon>
        <taxon>Bacteroidota</taxon>
        <taxon>Cytophagia</taxon>
        <taxon>Cytophagales</taxon>
        <taxon>Cyclobacteriaceae</taxon>
        <taxon>Algoriphagus</taxon>
    </lineage>
</organism>
<accession>A0A327PKT3</accession>
<evidence type="ECO:0008006" key="3">
    <source>
        <dbReference type="Google" id="ProtNLM"/>
    </source>
</evidence>